<dbReference type="InterPro" id="IPR002659">
    <property type="entry name" value="Glyco_trans_31"/>
</dbReference>
<evidence type="ECO:0000256" key="7">
    <source>
        <dbReference type="ARBA" id="ARBA00022989"/>
    </source>
</evidence>
<evidence type="ECO:0000256" key="3">
    <source>
        <dbReference type="ARBA" id="ARBA00022676"/>
    </source>
</evidence>
<sequence length="389" mass="45452">MSATESKDGGDAILERMNNNQVMGIYGTRKWRFLFLTFALIIMIYAFDVLLDLRQFAPVGNHRNWTKFGYDRQASVHGRMKCKQFTAELPNITRERHALAPDAFYNLVFNNTYLDEIEFIHKAHGICDRENVGEFLFMVKLISDATETAASFRHAIRKTWGSVRKRSRWSIRVVFAIGQTENTTRTNAIDKESRRYGDIVQGTSADSYLKLADKTIMSFRWQQEYCSNAMYVFHGTHDIVVNMDKLIAWVDDFYLHNTSSERVYFGYPMFNPRILHEGIYKLYSPVQWPAGKYPFYHPGHGIIYSMSFIRQMNAMFCRTPITNPDDCYLGAIAEAMGAKEYYFRNFHADYNGKINKNVVYLHLGHTGKMKRNETEMYEWMAEIYNGFIK</sequence>
<accession>A0A8J1UHA1</accession>
<protein>
    <recommendedName>
        <fullName evidence="10">Hexosyltransferase</fullName>
        <ecNumber evidence="10">2.4.1.-</ecNumber>
    </recommendedName>
</protein>
<reference evidence="11" key="1">
    <citation type="submission" date="2022-03" db="EMBL/GenBank/DDBJ databases">
        <authorList>
            <person name="Martin C."/>
        </authorList>
    </citation>
    <scope>NUCLEOTIDE SEQUENCE</scope>
</reference>
<dbReference type="GO" id="GO:0016758">
    <property type="term" value="F:hexosyltransferase activity"/>
    <property type="evidence" value="ECO:0007669"/>
    <property type="project" value="InterPro"/>
</dbReference>
<keyword evidence="5 10" id="KW-0812">Transmembrane</keyword>
<keyword evidence="4" id="KW-0808">Transferase</keyword>
<evidence type="ECO:0000256" key="9">
    <source>
        <dbReference type="ARBA" id="ARBA00023136"/>
    </source>
</evidence>
<gene>
    <name evidence="11" type="ORF">OFUS_LOCUS13905</name>
</gene>
<dbReference type="Gene3D" id="3.90.550.50">
    <property type="match status" value="1"/>
</dbReference>
<organism evidence="11 12">
    <name type="scientific">Owenia fusiformis</name>
    <name type="common">Polychaete worm</name>
    <dbReference type="NCBI Taxonomy" id="6347"/>
    <lineage>
        <taxon>Eukaryota</taxon>
        <taxon>Metazoa</taxon>
        <taxon>Spiralia</taxon>
        <taxon>Lophotrochozoa</taxon>
        <taxon>Annelida</taxon>
        <taxon>Polychaeta</taxon>
        <taxon>Sedentaria</taxon>
        <taxon>Canalipalpata</taxon>
        <taxon>Sabellida</taxon>
        <taxon>Oweniida</taxon>
        <taxon>Oweniidae</taxon>
        <taxon>Owenia</taxon>
    </lineage>
</organism>
<dbReference type="AlphaFoldDB" id="A0A8J1UHA1"/>
<dbReference type="GO" id="GO:0000139">
    <property type="term" value="C:Golgi membrane"/>
    <property type="evidence" value="ECO:0007669"/>
    <property type="project" value="UniProtKB-SubCell"/>
</dbReference>
<dbReference type="Proteomes" id="UP000749559">
    <property type="component" value="Unassembled WGS sequence"/>
</dbReference>
<comment type="subcellular location">
    <subcellularLocation>
        <location evidence="1 10">Golgi apparatus membrane</location>
        <topology evidence="1 10">Single-pass type II membrane protein</topology>
    </subcellularLocation>
</comment>
<evidence type="ECO:0000256" key="4">
    <source>
        <dbReference type="ARBA" id="ARBA00022679"/>
    </source>
</evidence>
<dbReference type="EMBL" id="CAIIXF020000007">
    <property type="protein sequence ID" value="CAH1788356.1"/>
    <property type="molecule type" value="Genomic_DNA"/>
</dbReference>
<evidence type="ECO:0000256" key="10">
    <source>
        <dbReference type="RuleBase" id="RU363063"/>
    </source>
</evidence>
<comment type="caution">
    <text evidence="11">The sequence shown here is derived from an EMBL/GenBank/DDBJ whole genome shotgun (WGS) entry which is preliminary data.</text>
</comment>
<feature type="transmembrane region" description="Helical" evidence="10">
    <location>
        <begin position="33"/>
        <end position="51"/>
    </location>
</feature>
<dbReference type="Pfam" id="PF01762">
    <property type="entry name" value="Galactosyl_T"/>
    <property type="match status" value="1"/>
</dbReference>
<comment type="similarity">
    <text evidence="2 10">Belongs to the glycosyltransferase 31 family.</text>
</comment>
<keyword evidence="8 10" id="KW-0333">Golgi apparatus</keyword>
<dbReference type="GO" id="GO:0006493">
    <property type="term" value="P:protein O-linked glycosylation"/>
    <property type="evidence" value="ECO:0007669"/>
    <property type="project" value="TreeGrafter"/>
</dbReference>
<keyword evidence="12" id="KW-1185">Reference proteome</keyword>
<keyword evidence="9 10" id="KW-0472">Membrane</keyword>
<name>A0A8J1UHA1_OWEFU</name>
<evidence type="ECO:0000256" key="1">
    <source>
        <dbReference type="ARBA" id="ARBA00004323"/>
    </source>
</evidence>
<dbReference type="PANTHER" id="PTHR11214">
    <property type="entry name" value="BETA-1,3-N-ACETYLGLUCOSAMINYLTRANSFERASE"/>
    <property type="match status" value="1"/>
</dbReference>
<proteinExistence type="inferred from homology"/>
<evidence type="ECO:0000256" key="6">
    <source>
        <dbReference type="ARBA" id="ARBA00022968"/>
    </source>
</evidence>
<keyword evidence="3 10" id="KW-0328">Glycosyltransferase</keyword>
<dbReference type="EC" id="2.4.1.-" evidence="10"/>
<dbReference type="PANTHER" id="PTHR11214:SF3">
    <property type="entry name" value="BETA-1,3-GALACTOSYLTRANSFERASE 6"/>
    <property type="match status" value="1"/>
</dbReference>
<evidence type="ECO:0000313" key="11">
    <source>
        <dbReference type="EMBL" id="CAH1788356.1"/>
    </source>
</evidence>
<dbReference type="OrthoDB" id="6052873at2759"/>
<keyword evidence="6 10" id="KW-0735">Signal-anchor</keyword>
<evidence type="ECO:0000256" key="5">
    <source>
        <dbReference type="ARBA" id="ARBA00022692"/>
    </source>
</evidence>
<evidence type="ECO:0000256" key="2">
    <source>
        <dbReference type="ARBA" id="ARBA00008661"/>
    </source>
</evidence>
<keyword evidence="7 10" id="KW-1133">Transmembrane helix</keyword>
<evidence type="ECO:0000313" key="12">
    <source>
        <dbReference type="Proteomes" id="UP000749559"/>
    </source>
</evidence>
<evidence type="ECO:0000256" key="8">
    <source>
        <dbReference type="ARBA" id="ARBA00023034"/>
    </source>
</evidence>